<dbReference type="GO" id="GO:0005634">
    <property type="term" value="C:nucleus"/>
    <property type="evidence" value="ECO:0007669"/>
    <property type="project" value="UniProtKB-SubCell"/>
</dbReference>
<reference evidence="6" key="2">
    <citation type="submission" date="2020-05" db="UniProtKB">
        <authorList>
            <consortium name="EnsemblMetazoa"/>
        </authorList>
    </citation>
    <scope>IDENTIFICATION</scope>
    <source>
        <strain evidence="6">MINIMUS1</strain>
    </source>
</reference>
<accession>A0A182VT18</accession>
<dbReference type="VEuPathDB" id="VectorBase:AMIN001208"/>
<dbReference type="Proteomes" id="UP000075920">
    <property type="component" value="Unassembled WGS sequence"/>
</dbReference>
<keyword evidence="2" id="KW-0479">Metal-binding</keyword>
<dbReference type="GO" id="GO:0008270">
    <property type="term" value="F:zinc ion binding"/>
    <property type="evidence" value="ECO:0007669"/>
    <property type="project" value="UniProtKB-KW"/>
</dbReference>
<keyword evidence="7" id="KW-1185">Reference proteome</keyword>
<dbReference type="AlphaFoldDB" id="A0A182VT18"/>
<organism evidence="6 7">
    <name type="scientific">Anopheles minimus</name>
    <dbReference type="NCBI Taxonomy" id="112268"/>
    <lineage>
        <taxon>Eukaryota</taxon>
        <taxon>Metazoa</taxon>
        <taxon>Ecdysozoa</taxon>
        <taxon>Arthropoda</taxon>
        <taxon>Hexapoda</taxon>
        <taxon>Insecta</taxon>
        <taxon>Pterygota</taxon>
        <taxon>Neoptera</taxon>
        <taxon>Endopterygota</taxon>
        <taxon>Diptera</taxon>
        <taxon>Nematocera</taxon>
        <taxon>Culicoidea</taxon>
        <taxon>Culicidae</taxon>
        <taxon>Anophelinae</taxon>
        <taxon>Anopheles</taxon>
    </lineage>
</organism>
<dbReference type="InterPro" id="IPR052035">
    <property type="entry name" value="ZnF_BED_domain_contain"/>
</dbReference>
<dbReference type="STRING" id="112268.A0A182VT18"/>
<dbReference type="PANTHER" id="PTHR46481:SF10">
    <property type="entry name" value="ZINC FINGER BED DOMAIN-CONTAINING PROTEIN 39"/>
    <property type="match status" value="1"/>
</dbReference>
<dbReference type="SUPFAM" id="SSF53098">
    <property type="entry name" value="Ribonuclease H-like"/>
    <property type="match status" value="1"/>
</dbReference>
<dbReference type="EnsemblMetazoa" id="AMIN001208-RA">
    <property type="protein sequence ID" value="AMIN001208-PA"/>
    <property type="gene ID" value="AMIN001208"/>
</dbReference>
<sequence length="198" mass="22838">MLSKNPSMKQLIESSATILKLRELQRHLEHKELKPILDVPTRWNSTFFMLERFYGNKEPIISSLALLRATYTIEEKDWVIMNEAVNVLRIFDSATKEISAEKNITLSKMNGLRTTATLTKNVLSMLLLMENQEGENVEHANESARDEMPATCSYNLWNEFDITANAEVVLHSRSSSKIELESYLAEPLIHRKDDPLEW</sequence>
<protein>
    <recommendedName>
        <fullName evidence="8">HAT C-terminal dimerisation domain-containing protein</fullName>
    </recommendedName>
</protein>
<evidence type="ECO:0008006" key="8">
    <source>
        <dbReference type="Google" id="ProtNLM"/>
    </source>
</evidence>
<evidence type="ECO:0000256" key="2">
    <source>
        <dbReference type="ARBA" id="ARBA00022723"/>
    </source>
</evidence>
<keyword evidence="3" id="KW-0863">Zinc-finger</keyword>
<keyword evidence="5" id="KW-0539">Nucleus</keyword>
<comment type="subcellular location">
    <subcellularLocation>
        <location evidence="1">Nucleus</location>
    </subcellularLocation>
</comment>
<keyword evidence="4" id="KW-0862">Zinc</keyword>
<evidence type="ECO:0000256" key="4">
    <source>
        <dbReference type="ARBA" id="ARBA00022833"/>
    </source>
</evidence>
<dbReference type="PANTHER" id="PTHR46481">
    <property type="entry name" value="ZINC FINGER BED DOMAIN-CONTAINING PROTEIN 4"/>
    <property type="match status" value="1"/>
</dbReference>
<evidence type="ECO:0000256" key="5">
    <source>
        <dbReference type="ARBA" id="ARBA00023242"/>
    </source>
</evidence>
<evidence type="ECO:0000256" key="3">
    <source>
        <dbReference type="ARBA" id="ARBA00022771"/>
    </source>
</evidence>
<evidence type="ECO:0000313" key="6">
    <source>
        <dbReference type="EnsemblMetazoa" id="AMIN001208-PA"/>
    </source>
</evidence>
<evidence type="ECO:0000256" key="1">
    <source>
        <dbReference type="ARBA" id="ARBA00004123"/>
    </source>
</evidence>
<evidence type="ECO:0000313" key="7">
    <source>
        <dbReference type="Proteomes" id="UP000075920"/>
    </source>
</evidence>
<name>A0A182VT18_9DIPT</name>
<proteinExistence type="predicted"/>
<reference evidence="7" key="1">
    <citation type="submission" date="2013-03" db="EMBL/GenBank/DDBJ databases">
        <title>The Genome Sequence of Anopheles minimus MINIMUS1.</title>
        <authorList>
            <consortium name="The Broad Institute Genomics Platform"/>
            <person name="Neafsey D.E."/>
            <person name="Walton C."/>
            <person name="Walker B."/>
            <person name="Young S.K."/>
            <person name="Zeng Q."/>
            <person name="Gargeya S."/>
            <person name="Fitzgerald M."/>
            <person name="Haas B."/>
            <person name="Abouelleil A."/>
            <person name="Allen A.W."/>
            <person name="Alvarado L."/>
            <person name="Arachchi H.M."/>
            <person name="Berlin A.M."/>
            <person name="Chapman S.B."/>
            <person name="Gainer-Dewar J."/>
            <person name="Goldberg J."/>
            <person name="Griggs A."/>
            <person name="Gujja S."/>
            <person name="Hansen M."/>
            <person name="Howarth C."/>
            <person name="Imamovic A."/>
            <person name="Ireland A."/>
            <person name="Larimer J."/>
            <person name="McCowan C."/>
            <person name="Murphy C."/>
            <person name="Pearson M."/>
            <person name="Poon T.W."/>
            <person name="Priest M."/>
            <person name="Roberts A."/>
            <person name="Saif S."/>
            <person name="Shea T."/>
            <person name="Sisk P."/>
            <person name="Sykes S."/>
            <person name="Wortman J."/>
            <person name="Nusbaum C."/>
            <person name="Birren B."/>
        </authorList>
    </citation>
    <scope>NUCLEOTIDE SEQUENCE [LARGE SCALE GENOMIC DNA]</scope>
    <source>
        <strain evidence="7">MINIMUS1</strain>
    </source>
</reference>
<dbReference type="InterPro" id="IPR012337">
    <property type="entry name" value="RNaseH-like_sf"/>
</dbReference>